<dbReference type="Proteomes" id="UP000182725">
    <property type="component" value="Unassembled WGS sequence"/>
</dbReference>
<reference evidence="1 2" key="1">
    <citation type="submission" date="2016-10" db="EMBL/GenBank/DDBJ databases">
        <authorList>
            <person name="de Groot N.N."/>
        </authorList>
    </citation>
    <scope>NUCLEOTIDE SEQUENCE [LARGE SCALE GENOMIC DNA]</scope>
    <source>
        <strain evidence="1 2">DSM 22274</strain>
    </source>
</reference>
<dbReference type="GO" id="GO:0004803">
    <property type="term" value="F:transposase activity"/>
    <property type="evidence" value="ECO:0007669"/>
    <property type="project" value="TreeGrafter"/>
</dbReference>
<gene>
    <name evidence="1" type="ORF">SAMN04489740_3225</name>
</gene>
<accession>A0A1H5MXW2</accession>
<protein>
    <recommendedName>
        <fullName evidence="3">Transposase IS30-like HTH domain-containing protein</fullName>
    </recommendedName>
</protein>
<dbReference type="InterPro" id="IPR051917">
    <property type="entry name" value="Transposase-Integrase"/>
</dbReference>
<dbReference type="PANTHER" id="PTHR10948:SF23">
    <property type="entry name" value="TRANSPOSASE INSI FOR INSERTION SEQUENCE ELEMENT IS30A-RELATED"/>
    <property type="match status" value="1"/>
</dbReference>
<sequence>MGNSEDCRIVGISRSSGTRCRYGHRVISTSGIIKKYPRISGHRPAVDSAQFLSEDDRAANTDILHARFGIRAVAREPGLSPSTVSRKIRGTYMSLPANAAQRSAGRRRCSQHAGKIVGNSSLQGLVRDHLNQRWSSRQIGKRLHADYPSGHEVKLVPETIYQSLYGRRSLDLANGPVLLLRTGRTGRQPRRHTGHRMKRFPAMIMIKDRTAEVASRLLPGLHPAHFDSCLFLRPRQLLATSLERDPNGLRSRQSILLFNHHRQPSAW</sequence>
<name>A0A1H5MXW2_9MICC</name>
<dbReference type="EMBL" id="FNTV01000001">
    <property type="protein sequence ID" value="SEE94116.1"/>
    <property type="molecule type" value="Genomic_DNA"/>
</dbReference>
<organism evidence="1 2">
    <name type="scientific">Arthrobacter alpinus</name>
    <dbReference type="NCBI Taxonomy" id="656366"/>
    <lineage>
        <taxon>Bacteria</taxon>
        <taxon>Bacillati</taxon>
        <taxon>Actinomycetota</taxon>
        <taxon>Actinomycetes</taxon>
        <taxon>Micrococcales</taxon>
        <taxon>Micrococcaceae</taxon>
        <taxon>Arthrobacter</taxon>
    </lineage>
</organism>
<dbReference type="GO" id="GO:0032196">
    <property type="term" value="P:transposition"/>
    <property type="evidence" value="ECO:0007669"/>
    <property type="project" value="TreeGrafter"/>
</dbReference>
<evidence type="ECO:0000313" key="2">
    <source>
        <dbReference type="Proteomes" id="UP000182725"/>
    </source>
</evidence>
<evidence type="ECO:0008006" key="3">
    <source>
        <dbReference type="Google" id="ProtNLM"/>
    </source>
</evidence>
<proteinExistence type="predicted"/>
<dbReference type="AlphaFoldDB" id="A0A1H5MXW2"/>
<dbReference type="PANTHER" id="PTHR10948">
    <property type="entry name" value="TRANSPOSASE"/>
    <property type="match status" value="1"/>
</dbReference>
<dbReference type="GO" id="GO:0005829">
    <property type="term" value="C:cytosol"/>
    <property type="evidence" value="ECO:0007669"/>
    <property type="project" value="TreeGrafter"/>
</dbReference>
<evidence type="ECO:0000313" key="1">
    <source>
        <dbReference type="EMBL" id="SEE94116.1"/>
    </source>
</evidence>